<proteinExistence type="predicted"/>
<dbReference type="AlphaFoldDB" id="A0A8D8DYQ6"/>
<accession>A0A8D8DYQ6</accession>
<protein>
    <submittedName>
        <fullName evidence="2">(northern house mosquito) hypothetical protein</fullName>
    </submittedName>
</protein>
<dbReference type="EMBL" id="HBUE01286268">
    <property type="protein sequence ID" value="CAG6571628.1"/>
    <property type="molecule type" value="Transcribed_RNA"/>
</dbReference>
<organism evidence="2">
    <name type="scientific">Culex pipiens</name>
    <name type="common">House mosquito</name>
    <dbReference type="NCBI Taxonomy" id="7175"/>
    <lineage>
        <taxon>Eukaryota</taxon>
        <taxon>Metazoa</taxon>
        <taxon>Ecdysozoa</taxon>
        <taxon>Arthropoda</taxon>
        <taxon>Hexapoda</taxon>
        <taxon>Insecta</taxon>
        <taxon>Pterygota</taxon>
        <taxon>Neoptera</taxon>
        <taxon>Endopterygota</taxon>
        <taxon>Diptera</taxon>
        <taxon>Nematocera</taxon>
        <taxon>Culicoidea</taxon>
        <taxon>Culicidae</taxon>
        <taxon>Culicinae</taxon>
        <taxon>Culicini</taxon>
        <taxon>Culex</taxon>
        <taxon>Culex</taxon>
    </lineage>
</organism>
<feature type="compositionally biased region" description="Low complexity" evidence="1">
    <location>
        <begin position="61"/>
        <end position="86"/>
    </location>
</feature>
<evidence type="ECO:0000256" key="1">
    <source>
        <dbReference type="SAM" id="MobiDB-lite"/>
    </source>
</evidence>
<dbReference type="EMBL" id="HBUE01286270">
    <property type="protein sequence ID" value="CAG6571632.1"/>
    <property type="molecule type" value="Transcribed_RNA"/>
</dbReference>
<dbReference type="EMBL" id="HBUE01044675">
    <property type="protein sequence ID" value="CAG6462015.1"/>
    <property type="molecule type" value="Transcribed_RNA"/>
</dbReference>
<dbReference type="EMBL" id="HBUE01180662">
    <property type="protein sequence ID" value="CAG6520066.1"/>
    <property type="molecule type" value="Transcribed_RNA"/>
</dbReference>
<sequence length="117" mass="11745">MVGGFAAKFGLRDHPGQLQHLVPVLEPGEAAPIPAGSNERRSAHALAALFQQRQQSRHGRSQPPSSPCISSPSSSAPSPAAAAPPSLVATQSAGVSARSALSALTATAQSSIACNSL</sequence>
<evidence type="ECO:0000313" key="2">
    <source>
        <dbReference type="EMBL" id="CAG6520066.1"/>
    </source>
</evidence>
<dbReference type="EMBL" id="HBUE01180660">
    <property type="protein sequence ID" value="CAG6520062.1"/>
    <property type="molecule type" value="Transcribed_RNA"/>
</dbReference>
<name>A0A8D8DYQ6_CULPI</name>
<reference evidence="2" key="1">
    <citation type="submission" date="2021-05" db="EMBL/GenBank/DDBJ databases">
        <authorList>
            <person name="Alioto T."/>
            <person name="Alioto T."/>
            <person name="Gomez Garrido J."/>
        </authorList>
    </citation>
    <scope>NUCLEOTIDE SEQUENCE</scope>
</reference>
<dbReference type="EMBL" id="HBUE01044674">
    <property type="protein sequence ID" value="CAG6462013.1"/>
    <property type="molecule type" value="Transcribed_RNA"/>
</dbReference>
<feature type="region of interest" description="Disordered" evidence="1">
    <location>
        <begin position="48"/>
        <end position="87"/>
    </location>
</feature>